<dbReference type="InterPro" id="IPR041805">
    <property type="entry name" value="ASMase/PPN1_MPP"/>
</dbReference>
<gene>
    <name evidence="8" type="ORF">CONPUDRAFT_169582</name>
</gene>
<evidence type="ECO:0000313" key="8">
    <source>
        <dbReference type="EMBL" id="EIW75179.1"/>
    </source>
</evidence>
<dbReference type="InterPro" id="IPR004843">
    <property type="entry name" value="Calcineurin-like_PHP"/>
</dbReference>
<feature type="signal peptide" evidence="6">
    <location>
        <begin position="1"/>
        <end position="18"/>
    </location>
</feature>
<proteinExistence type="inferred from homology"/>
<dbReference type="GO" id="GO:0005615">
    <property type="term" value="C:extracellular space"/>
    <property type="evidence" value="ECO:0007669"/>
    <property type="project" value="TreeGrafter"/>
</dbReference>
<dbReference type="PIRSF" id="PIRSF000948">
    <property type="entry name" value="Sphingomy_PDE"/>
    <property type="match status" value="1"/>
</dbReference>
<dbReference type="InterPro" id="IPR011160">
    <property type="entry name" value="Sphingomy_PDE"/>
</dbReference>
<keyword evidence="6" id="KW-0732">Signal</keyword>
<feature type="binding site" evidence="4">
    <location>
        <position position="310"/>
    </location>
    <ligand>
        <name>Zn(2+)</name>
        <dbReference type="ChEBI" id="CHEBI:29105"/>
        <label>2</label>
    </ligand>
</feature>
<dbReference type="CDD" id="cd00842">
    <property type="entry name" value="MPP_ASMase"/>
    <property type="match status" value="1"/>
</dbReference>
<dbReference type="Gene3D" id="3.60.21.10">
    <property type="match status" value="1"/>
</dbReference>
<dbReference type="GO" id="GO:0016020">
    <property type="term" value="C:membrane"/>
    <property type="evidence" value="ECO:0007669"/>
    <property type="project" value="GOC"/>
</dbReference>
<dbReference type="KEGG" id="cput:CONPUDRAFT_169582"/>
<dbReference type="GO" id="GO:0016798">
    <property type="term" value="F:hydrolase activity, acting on glycosyl bonds"/>
    <property type="evidence" value="ECO:0007669"/>
    <property type="project" value="UniProtKB-KW"/>
</dbReference>
<keyword evidence="2" id="KW-0325">Glycoprotein</keyword>
<dbReference type="OMA" id="WIIAHLP"/>
<organism evidence="8 9">
    <name type="scientific">Coniophora puteana (strain RWD-64-598)</name>
    <name type="common">Brown rot fungus</name>
    <dbReference type="NCBI Taxonomy" id="741705"/>
    <lineage>
        <taxon>Eukaryota</taxon>
        <taxon>Fungi</taxon>
        <taxon>Dikarya</taxon>
        <taxon>Basidiomycota</taxon>
        <taxon>Agaricomycotina</taxon>
        <taxon>Agaricomycetes</taxon>
        <taxon>Agaricomycetidae</taxon>
        <taxon>Boletales</taxon>
        <taxon>Coniophorineae</taxon>
        <taxon>Coniophoraceae</taxon>
        <taxon>Coniophora</taxon>
    </lineage>
</organism>
<evidence type="ECO:0000256" key="4">
    <source>
        <dbReference type="PIRSR" id="PIRSR000948-1"/>
    </source>
</evidence>
<keyword evidence="3" id="KW-0326">Glycosidase</keyword>
<comment type="similarity">
    <text evidence="3">Belongs to the acid sphingomyelinase family.</text>
</comment>
<keyword evidence="4" id="KW-0479">Metal-binding</keyword>
<feature type="disulfide bond" evidence="5">
    <location>
        <begin position="246"/>
        <end position="251"/>
    </location>
</feature>
<dbReference type="Pfam" id="PF00149">
    <property type="entry name" value="Metallophos"/>
    <property type="match status" value="1"/>
</dbReference>
<evidence type="ECO:0000256" key="5">
    <source>
        <dbReference type="PIRSR" id="PIRSR000948-2"/>
    </source>
</evidence>
<comment type="cofactor">
    <cofactor evidence="4">
        <name>Zn(2+)</name>
        <dbReference type="ChEBI" id="CHEBI:29105"/>
    </cofactor>
    <text evidence="4">Binds 2 Zn(2+) ions per subunit.</text>
</comment>
<dbReference type="PANTHER" id="PTHR10340:SF27">
    <property type="entry name" value="ACL091CP"/>
    <property type="match status" value="1"/>
</dbReference>
<dbReference type="GeneID" id="19206269"/>
<feature type="disulfide bond" evidence="5">
    <location>
        <begin position="115"/>
        <end position="191"/>
    </location>
</feature>
<keyword evidence="4" id="KW-0862">Zinc</keyword>
<keyword evidence="9" id="KW-1185">Reference proteome</keyword>
<reference evidence="9" key="1">
    <citation type="journal article" date="2012" name="Science">
        <title>The Paleozoic origin of enzymatic lignin decomposition reconstructed from 31 fungal genomes.</title>
        <authorList>
            <person name="Floudas D."/>
            <person name="Binder M."/>
            <person name="Riley R."/>
            <person name="Barry K."/>
            <person name="Blanchette R.A."/>
            <person name="Henrissat B."/>
            <person name="Martinez A.T."/>
            <person name="Otillar R."/>
            <person name="Spatafora J.W."/>
            <person name="Yadav J.S."/>
            <person name="Aerts A."/>
            <person name="Benoit I."/>
            <person name="Boyd A."/>
            <person name="Carlson A."/>
            <person name="Copeland A."/>
            <person name="Coutinho P.M."/>
            <person name="de Vries R.P."/>
            <person name="Ferreira P."/>
            <person name="Findley K."/>
            <person name="Foster B."/>
            <person name="Gaskell J."/>
            <person name="Glotzer D."/>
            <person name="Gorecki P."/>
            <person name="Heitman J."/>
            <person name="Hesse C."/>
            <person name="Hori C."/>
            <person name="Igarashi K."/>
            <person name="Jurgens J.A."/>
            <person name="Kallen N."/>
            <person name="Kersten P."/>
            <person name="Kohler A."/>
            <person name="Kuees U."/>
            <person name="Kumar T.K.A."/>
            <person name="Kuo A."/>
            <person name="LaButti K."/>
            <person name="Larrondo L.F."/>
            <person name="Lindquist E."/>
            <person name="Ling A."/>
            <person name="Lombard V."/>
            <person name="Lucas S."/>
            <person name="Lundell T."/>
            <person name="Martin R."/>
            <person name="McLaughlin D.J."/>
            <person name="Morgenstern I."/>
            <person name="Morin E."/>
            <person name="Murat C."/>
            <person name="Nagy L.G."/>
            <person name="Nolan M."/>
            <person name="Ohm R.A."/>
            <person name="Patyshakuliyeva A."/>
            <person name="Rokas A."/>
            <person name="Ruiz-Duenas F.J."/>
            <person name="Sabat G."/>
            <person name="Salamov A."/>
            <person name="Samejima M."/>
            <person name="Schmutz J."/>
            <person name="Slot J.C."/>
            <person name="St John F."/>
            <person name="Stenlid J."/>
            <person name="Sun H."/>
            <person name="Sun S."/>
            <person name="Syed K."/>
            <person name="Tsang A."/>
            <person name="Wiebenga A."/>
            <person name="Young D."/>
            <person name="Pisabarro A."/>
            <person name="Eastwood D.C."/>
            <person name="Martin F."/>
            <person name="Cullen D."/>
            <person name="Grigoriev I.V."/>
            <person name="Hibbett D.S."/>
        </authorList>
    </citation>
    <scope>NUCLEOTIDE SEQUENCE [LARGE SCALE GENOMIC DNA]</scope>
    <source>
        <strain evidence="9">RWD-64-598 SS2</strain>
    </source>
</reference>
<feature type="binding site" evidence="4">
    <location>
        <position position="465"/>
    </location>
    <ligand>
        <name>Zn(2+)</name>
        <dbReference type="ChEBI" id="CHEBI:29105"/>
        <label>2</label>
    </ligand>
</feature>
<dbReference type="EMBL" id="JH711589">
    <property type="protein sequence ID" value="EIW75179.1"/>
    <property type="molecule type" value="Genomic_DNA"/>
</dbReference>
<accession>A0A5M3M7F3</accession>
<dbReference type="Proteomes" id="UP000053558">
    <property type="component" value="Unassembled WGS sequence"/>
</dbReference>
<feature type="disulfide bond" evidence="5">
    <location>
        <begin position="144"/>
        <end position="153"/>
    </location>
</feature>
<sequence>MLCASLLALAALAGGATAQITTSTYIVAGAFPTSLFASYYNNPTATSAQVQPVISDPVTNSVFPEWLTDPDNIPQNNTIDPHPLPTAAVSSALVTQAVKQIRSIAANPVFADNTCTQCQASLEVAKLVALAAPDQFPDFTIAVCEALNYSSTCEQTYKRNSIGWVLAQTAYWADVGGYDGQLLCYEFLGLCPEPPTTPLNLTGWFAKPKPDPLPVSKQPTGERMRVLHISDLHIDPRYSTGSEANCSSGLCCRSNEYNLNSPQAPLLPAPRFGSYNCDAPFALVTSVLEAIPPLTGTQESGFNFTVFTGDMLSHDPQWEQSQALNEYAEVILFDLFKRMLGPGPVYATLGNHDSYNQDLAAPMSLGQGEGQEFSWLYNHVSALWEYEGWLNATEASTAKAHYAAYSVQRMDGLRMISLNTNLWFRNNYFNYINATNSDPSGMLRFLTDELQDAEDAGDRVWIMGHVLSGFDGTNPLKNPTNLFYQIVDRFSPHVIANTVWGHTHQDEMMIYYSNNATNQSAETALNTGWVGPSVTPLTNLNSGFRVYEVDSGTFEVLDAYTWRSAVNEYPALDNQTENGPAFEFEYSTRDAYGTNITWGTNDPLNGTWWHLVTEEFEKYPELVQQFQMYQSKGSPLSVNCTSSECVAAKICYIRSGSASIGQQNCAQGYQSAV</sequence>
<feature type="binding site" evidence="4">
    <location>
        <position position="310"/>
    </location>
    <ligand>
        <name>Zn(2+)</name>
        <dbReference type="ChEBI" id="CHEBI:29105"/>
        <label>1</label>
    </ligand>
</feature>
<dbReference type="RefSeq" id="XP_007774602.1">
    <property type="nucleotide sequence ID" value="XM_007776412.1"/>
</dbReference>
<feature type="binding site" evidence="4">
    <location>
        <position position="502"/>
    </location>
    <ligand>
        <name>Zn(2+)</name>
        <dbReference type="ChEBI" id="CHEBI:29105"/>
        <label>2</label>
    </ligand>
</feature>
<feature type="binding site" evidence="4">
    <location>
        <position position="504"/>
    </location>
    <ligand>
        <name>Zn(2+)</name>
        <dbReference type="ChEBI" id="CHEBI:29105"/>
        <label>1</label>
    </ligand>
</feature>
<keyword evidence="5" id="KW-1015">Disulfide bond</keyword>
<dbReference type="OrthoDB" id="282973at2759"/>
<evidence type="ECO:0000259" key="7">
    <source>
        <dbReference type="Pfam" id="PF00149"/>
    </source>
</evidence>
<name>A0A5M3M7F3_CONPW</name>
<evidence type="ECO:0000256" key="1">
    <source>
        <dbReference type="ARBA" id="ARBA00022801"/>
    </source>
</evidence>
<feature type="binding site" evidence="4">
    <location>
        <position position="233"/>
    </location>
    <ligand>
        <name>Zn(2+)</name>
        <dbReference type="ChEBI" id="CHEBI:29105"/>
        <label>1</label>
    </ligand>
</feature>
<dbReference type="GO" id="GO:0046872">
    <property type="term" value="F:metal ion binding"/>
    <property type="evidence" value="ECO:0007669"/>
    <property type="project" value="UniProtKB-KW"/>
</dbReference>
<dbReference type="InterPro" id="IPR029052">
    <property type="entry name" value="Metallo-depent_PP-like"/>
</dbReference>
<dbReference type="PANTHER" id="PTHR10340">
    <property type="entry name" value="SPHINGOMYELIN PHOSPHODIESTERASE"/>
    <property type="match status" value="1"/>
</dbReference>
<evidence type="ECO:0000313" key="9">
    <source>
        <dbReference type="Proteomes" id="UP000053558"/>
    </source>
</evidence>
<feature type="chain" id="PRO_5024413057" description="Sphingomyelin phosphodiesterase" evidence="6">
    <location>
        <begin position="19"/>
        <end position="673"/>
    </location>
</feature>
<feature type="domain" description="Calcineurin-like phosphoesterase" evidence="7">
    <location>
        <begin position="224"/>
        <end position="505"/>
    </location>
</feature>
<dbReference type="SUPFAM" id="SSF56300">
    <property type="entry name" value="Metallo-dependent phosphatases"/>
    <property type="match status" value="1"/>
</dbReference>
<comment type="caution">
    <text evidence="8">The sequence shown here is derived from an EMBL/GenBank/DDBJ whole genome shotgun (WGS) entry which is preliminary data.</text>
</comment>
<evidence type="ECO:0000256" key="6">
    <source>
        <dbReference type="SAM" id="SignalP"/>
    </source>
</evidence>
<keyword evidence="1 3" id="KW-0378">Hydrolase</keyword>
<feature type="binding site" evidence="4">
    <location>
        <position position="231"/>
    </location>
    <ligand>
        <name>Zn(2+)</name>
        <dbReference type="ChEBI" id="CHEBI:29105"/>
        <label>1</label>
    </ligand>
</feature>
<feature type="binding site" evidence="4">
    <location>
        <position position="351"/>
    </location>
    <ligand>
        <name>Zn(2+)</name>
        <dbReference type="ChEBI" id="CHEBI:29105"/>
        <label>2</label>
    </ligand>
</feature>
<dbReference type="AlphaFoldDB" id="A0A5M3M7F3"/>
<evidence type="ECO:0000256" key="2">
    <source>
        <dbReference type="ARBA" id="ARBA00023180"/>
    </source>
</evidence>
<comment type="function">
    <text evidence="3">Converts sphingomyelin to ceramide.</text>
</comment>
<dbReference type="GO" id="GO:0004767">
    <property type="term" value="F:sphingomyelin phosphodiesterase activity"/>
    <property type="evidence" value="ECO:0007669"/>
    <property type="project" value="UniProtKB-UniRule"/>
</dbReference>
<protein>
    <recommendedName>
        <fullName evidence="3">Sphingomyelin phosphodiesterase</fullName>
    </recommendedName>
</protein>
<evidence type="ECO:0000256" key="3">
    <source>
        <dbReference type="PIRNR" id="PIRNR000948"/>
    </source>
</evidence>
<dbReference type="GO" id="GO:0006685">
    <property type="term" value="P:sphingomyelin catabolic process"/>
    <property type="evidence" value="ECO:0007669"/>
    <property type="project" value="UniProtKB-UniRule"/>
</dbReference>
<feature type="disulfide bond" evidence="5">
    <location>
        <begin position="252"/>
        <end position="277"/>
    </location>
</feature>